<dbReference type="SUPFAM" id="SSF53474">
    <property type="entry name" value="alpha/beta-Hydrolases"/>
    <property type="match status" value="1"/>
</dbReference>
<dbReference type="Proteomes" id="UP000772812">
    <property type="component" value="Unassembled WGS sequence"/>
</dbReference>
<dbReference type="RefSeq" id="WP_200673090.1">
    <property type="nucleotide sequence ID" value="NZ_JAACYA010000001.1"/>
</dbReference>
<feature type="domain" description="AB hydrolase-1" evidence="3">
    <location>
        <begin position="30"/>
        <end position="169"/>
    </location>
</feature>
<dbReference type="InterPro" id="IPR050261">
    <property type="entry name" value="FrsA_esterase"/>
</dbReference>
<sequence>MGKELSVKTDDGFILKGFLYYPEEKKEKYPVIIFAHQFGTTHVIWSDFAKRLRDMGYATLLIDLRGHGLSVIQNGKENRIVFKKDFSSLLDLVSFFKKSSKKVNFSKIPEDISLWIDYLIENERIDPDSVILIGASLGATGIIPVPAYQDIKAMVCISPGSPAIMGEENVKLALSSYLNPVLYVSSINDPIGSTKYAIWYEKNSNNGTLFIFPGKGHGVVLLKKYSRYILQFLKSLE</sequence>
<organism evidence="4 5">
    <name type="scientific">Persephonella atlantica</name>
    <dbReference type="NCBI Taxonomy" id="2699429"/>
    <lineage>
        <taxon>Bacteria</taxon>
        <taxon>Pseudomonadati</taxon>
        <taxon>Aquificota</taxon>
        <taxon>Aquificia</taxon>
        <taxon>Aquificales</taxon>
        <taxon>Hydrogenothermaceae</taxon>
        <taxon>Persephonella</taxon>
    </lineage>
</organism>
<keyword evidence="5" id="KW-1185">Reference proteome</keyword>
<keyword evidence="1 4" id="KW-0378">Hydrolase</keyword>
<evidence type="ECO:0000313" key="4">
    <source>
        <dbReference type="EMBL" id="MBK3331681.1"/>
    </source>
</evidence>
<evidence type="ECO:0000256" key="1">
    <source>
        <dbReference type="ARBA" id="ARBA00022801"/>
    </source>
</evidence>
<dbReference type="PANTHER" id="PTHR22946:SF9">
    <property type="entry name" value="POLYKETIDE TRANSFERASE AF380"/>
    <property type="match status" value="1"/>
</dbReference>
<dbReference type="InterPro" id="IPR000073">
    <property type="entry name" value="AB_hydrolase_1"/>
</dbReference>
<dbReference type="GO" id="GO:0016787">
    <property type="term" value="F:hydrolase activity"/>
    <property type="evidence" value="ECO:0007669"/>
    <property type="project" value="UniProtKB-KW"/>
</dbReference>
<reference evidence="4 5" key="1">
    <citation type="journal article" date="2021" name="Syst. Appl. Microbiol.">
        <title>Persephonella atlantica sp. nov.: How to adapt to physico-chemical gradients in high temperature hydrothermal habitats.</title>
        <authorList>
            <person name="Francois D.X."/>
            <person name="Godfroy A."/>
            <person name="Mathien C."/>
            <person name="Aube J."/>
            <person name="Cathalot C."/>
            <person name="Lesongeur F."/>
            <person name="L'Haridon S."/>
            <person name="Philippon X."/>
            <person name="Roussel E.G."/>
        </authorList>
    </citation>
    <scope>NUCLEOTIDE SEQUENCE [LARGE SCALE GENOMIC DNA]</scope>
    <source>
        <strain evidence="4 5">MO1340</strain>
    </source>
</reference>
<evidence type="ECO:0000313" key="5">
    <source>
        <dbReference type="Proteomes" id="UP000772812"/>
    </source>
</evidence>
<accession>A0ABS1GFI0</accession>
<comment type="caution">
    <text evidence="4">The sequence shown here is derived from an EMBL/GenBank/DDBJ whole genome shotgun (WGS) entry which is preliminary data.</text>
</comment>
<proteinExistence type="inferred from homology"/>
<dbReference type="Gene3D" id="3.40.50.1820">
    <property type="entry name" value="alpha/beta hydrolase"/>
    <property type="match status" value="1"/>
</dbReference>
<comment type="similarity">
    <text evidence="2">Belongs to the AB hydrolase superfamily. FUS2 hydrolase family.</text>
</comment>
<protein>
    <submittedName>
        <fullName evidence="4">Alpha/beta fold hydrolase</fullName>
    </submittedName>
</protein>
<dbReference type="InterPro" id="IPR029058">
    <property type="entry name" value="AB_hydrolase_fold"/>
</dbReference>
<dbReference type="PANTHER" id="PTHR22946">
    <property type="entry name" value="DIENELACTONE HYDROLASE DOMAIN-CONTAINING PROTEIN-RELATED"/>
    <property type="match status" value="1"/>
</dbReference>
<evidence type="ECO:0000256" key="2">
    <source>
        <dbReference type="ARBA" id="ARBA00038115"/>
    </source>
</evidence>
<dbReference type="EMBL" id="JAACYA010000001">
    <property type="protein sequence ID" value="MBK3331681.1"/>
    <property type="molecule type" value="Genomic_DNA"/>
</dbReference>
<evidence type="ECO:0000259" key="3">
    <source>
        <dbReference type="Pfam" id="PF00561"/>
    </source>
</evidence>
<name>A0ABS1GFI0_9AQUI</name>
<dbReference type="Pfam" id="PF00561">
    <property type="entry name" value="Abhydrolase_1"/>
    <property type="match status" value="1"/>
</dbReference>
<gene>
    <name evidence="4" type="ORF">GWK41_01210</name>
</gene>